<reference evidence="10" key="1">
    <citation type="journal article" date="2019" name="Int. J. Syst. Evol. Microbiol.">
        <title>The Global Catalogue of Microorganisms (GCM) 10K type strain sequencing project: providing services to taxonomists for standard genome sequencing and annotation.</title>
        <authorList>
            <consortium name="The Broad Institute Genomics Platform"/>
            <consortium name="The Broad Institute Genome Sequencing Center for Infectious Disease"/>
            <person name="Wu L."/>
            <person name="Ma J."/>
        </authorList>
    </citation>
    <scope>NUCLEOTIDE SEQUENCE [LARGE SCALE GENOMIC DNA]</scope>
    <source>
        <strain evidence="10">KCTC 12907</strain>
    </source>
</reference>
<proteinExistence type="inferred from homology"/>
<keyword evidence="6 7" id="KW-0472">Membrane</keyword>
<keyword evidence="4 7" id="KW-0812">Transmembrane</keyword>
<evidence type="ECO:0000259" key="8">
    <source>
        <dbReference type="PROSITE" id="PS50928"/>
    </source>
</evidence>
<organism evidence="9 10">
    <name type="scientific">Cohnella cellulosilytica</name>
    <dbReference type="NCBI Taxonomy" id="986710"/>
    <lineage>
        <taxon>Bacteria</taxon>
        <taxon>Bacillati</taxon>
        <taxon>Bacillota</taxon>
        <taxon>Bacilli</taxon>
        <taxon>Bacillales</taxon>
        <taxon>Paenibacillaceae</taxon>
        <taxon>Cohnella</taxon>
    </lineage>
</organism>
<evidence type="ECO:0000313" key="9">
    <source>
        <dbReference type="EMBL" id="MFC7150706.1"/>
    </source>
</evidence>
<dbReference type="PANTHER" id="PTHR30193">
    <property type="entry name" value="ABC TRANSPORTER PERMEASE PROTEIN"/>
    <property type="match status" value="1"/>
</dbReference>
<evidence type="ECO:0000256" key="5">
    <source>
        <dbReference type="ARBA" id="ARBA00022989"/>
    </source>
</evidence>
<evidence type="ECO:0000256" key="3">
    <source>
        <dbReference type="ARBA" id="ARBA00022475"/>
    </source>
</evidence>
<dbReference type="EMBL" id="JBHTAI010000012">
    <property type="protein sequence ID" value="MFC7150706.1"/>
    <property type="molecule type" value="Genomic_DNA"/>
</dbReference>
<dbReference type="PANTHER" id="PTHR30193:SF37">
    <property type="entry name" value="INNER MEMBRANE ABC TRANSPORTER PERMEASE PROTEIN YCJO"/>
    <property type="match status" value="1"/>
</dbReference>
<dbReference type="InterPro" id="IPR051393">
    <property type="entry name" value="ABC_transporter_permease"/>
</dbReference>
<protein>
    <submittedName>
        <fullName evidence="9">Carbohydrate ABC transporter permease</fullName>
    </submittedName>
</protein>
<evidence type="ECO:0000256" key="4">
    <source>
        <dbReference type="ARBA" id="ARBA00022692"/>
    </source>
</evidence>
<dbReference type="Proteomes" id="UP001596378">
    <property type="component" value="Unassembled WGS sequence"/>
</dbReference>
<comment type="caution">
    <text evidence="9">The sequence shown here is derived from an EMBL/GenBank/DDBJ whole genome shotgun (WGS) entry which is preliminary data.</text>
</comment>
<feature type="transmembrane region" description="Helical" evidence="7">
    <location>
        <begin position="194"/>
        <end position="217"/>
    </location>
</feature>
<keyword evidence="3" id="KW-1003">Cell membrane</keyword>
<feature type="transmembrane region" description="Helical" evidence="7">
    <location>
        <begin position="46"/>
        <end position="75"/>
    </location>
</feature>
<dbReference type="CDD" id="cd06261">
    <property type="entry name" value="TM_PBP2"/>
    <property type="match status" value="1"/>
</dbReference>
<feature type="transmembrane region" description="Helical" evidence="7">
    <location>
        <begin position="145"/>
        <end position="165"/>
    </location>
</feature>
<evidence type="ECO:0000256" key="1">
    <source>
        <dbReference type="ARBA" id="ARBA00004651"/>
    </source>
</evidence>
<gene>
    <name evidence="9" type="ORF">ACFQMJ_19415</name>
</gene>
<comment type="similarity">
    <text evidence="7">Belongs to the binding-protein-dependent transport system permease family.</text>
</comment>
<dbReference type="PROSITE" id="PS50928">
    <property type="entry name" value="ABC_TM1"/>
    <property type="match status" value="1"/>
</dbReference>
<dbReference type="Gene3D" id="1.10.3720.10">
    <property type="entry name" value="MetI-like"/>
    <property type="match status" value="1"/>
</dbReference>
<evidence type="ECO:0000256" key="7">
    <source>
        <dbReference type="RuleBase" id="RU363032"/>
    </source>
</evidence>
<accession>A0ABW2FF22</accession>
<evidence type="ECO:0000313" key="10">
    <source>
        <dbReference type="Proteomes" id="UP001596378"/>
    </source>
</evidence>
<dbReference type="Pfam" id="PF00528">
    <property type="entry name" value="BPD_transp_1"/>
    <property type="match status" value="1"/>
</dbReference>
<sequence>MKIELYPFSAGMGVSGTGREALTWALDFGSWKGESVIRTQKQSDTLAGWMFILPAIAGFGILTIVPIVLSLVISFTDWNFLDGLKGLRFIGLRNFVEMWSDKWFVDSLLNNLLFAAVTVPATIVLSLLAAIGLNKGVYLKSPIRLMIFMPYVSNIVAISIVWGTLYNPSMGPINAFLRSVGVTDPPGWLASSAWALPAIMIMTIWANVGYNMIIYLAGLQGISKDLYEAAKIDGAGPARSFFRITLPMLSPTTFFVMITSIIHSFQVFIAVFVMTKGGPGSSTTVLTYYSYRTGFDFYKMGYSSAMAWILFLIIFLITFLQWQGQKRWVHY</sequence>
<feature type="domain" description="ABC transmembrane type-1" evidence="8">
    <location>
        <begin position="108"/>
        <end position="321"/>
    </location>
</feature>
<keyword evidence="10" id="KW-1185">Reference proteome</keyword>
<name>A0ABW2FF22_9BACL</name>
<feature type="transmembrane region" description="Helical" evidence="7">
    <location>
        <begin position="112"/>
        <end position="133"/>
    </location>
</feature>
<dbReference type="InterPro" id="IPR035906">
    <property type="entry name" value="MetI-like_sf"/>
</dbReference>
<comment type="subcellular location">
    <subcellularLocation>
        <location evidence="1 7">Cell membrane</location>
        <topology evidence="1 7">Multi-pass membrane protein</topology>
    </subcellularLocation>
</comment>
<dbReference type="SUPFAM" id="SSF160964">
    <property type="entry name" value="MalF N-terminal region-like"/>
    <property type="match status" value="1"/>
</dbReference>
<evidence type="ECO:0000256" key="2">
    <source>
        <dbReference type="ARBA" id="ARBA00022448"/>
    </source>
</evidence>
<keyword evidence="2 7" id="KW-0813">Transport</keyword>
<feature type="transmembrane region" description="Helical" evidence="7">
    <location>
        <begin position="305"/>
        <end position="322"/>
    </location>
</feature>
<dbReference type="InterPro" id="IPR000515">
    <property type="entry name" value="MetI-like"/>
</dbReference>
<evidence type="ECO:0000256" key="6">
    <source>
        <dbReference type="ARBA" id="ARBA00023136"/>
    </source>
</evidence>
<dbReference type="RefSeq" id="WP_378053408.1">
    <property type="nucleotide sequence ID" value="NZ_JBHMDN010000073.1"/>
</dbReference>
<dbReference type="SUPFAM" id="SSF161098">
    <property type="entry name" value="MetI-like"/>
    <property type="match status" value="1"/>
</dbReference>
<keyword evidence="5 7" id="KW-1133">Transmembrane helix</keyword>